<evidence type="ECO:0000256" key="2">
    <source>
        <dbReference type="ARBA" id="ARBA00022448"/>
    </source>
</evidence>
<evidence type="ECO:0000256" key="1">
    <source>
        <dbReference type="ARBA" id="ARBA00004555"/>
    </source>
</evidence>
<feature type="compositionally biased region" description="Low complexity" evidence="4">
    <location>
        <begin position="385"/>
        <end position="400"/>
    </location>
</feature>
<dbReference type="InterPro" id="IPR056913">
    <property type="entry name" value="TRAPPC10/Trs130_N"/>
</dbReference>
<dbReference type="PANTHER" id="PTHR13251:SF3">
    <property type="entry name" value="TRAFFICKING PROTEIN PARTICLE COMPLEX SUBUNIT 10"/>
    <property type="match status" value="1"/>
</dbReference>
<feature type="region of interest" description="Disordered" evidence="4">
    <location>
        <begin position="1177"/>
        <end position="1202"/>
    </location>
</feature>
<feature type="domain" description="TRAPPC10 Ig-like" evidence="8">
    <location>
        <begin position="831"/>
        <end position="893"/>
    </location>
</feature>
<comment type="subcellular location">
    <subcellularLocation>
        <location evidence="1">Golgi apparatus</location>
    </subcellularLocation>
</comment>
<evidence type="ECO:0000259" key="6">
    <source>
        <dbReference type="Pfam" id="PF12584"/>
    </source>
</evidence>
<dbReference type="GO" id="GO:0034498">
    <property type="term" value="P:early endosome to Golgi transport"/>
    <property type="evidence" value="ECO:0007669"/>
    <property type="project" value="TreeGrafter"/>
</dbReference>
<feature type="domain" description="TRAPPC10/Trs130 N-terminal" evidence="7">
    <location>
        <begin position="7"/>
        <end position="318"/>
    </location>
</feature>
<protein>
    <submittedName>
        <fullName evidence="9">Trafficking protein particle complex subunit 10</fullName>
    </submittedName>
</protein>
<dbReference type="InterPro" id="IPR045126">
    <property type="entry name" value="TRAPPC10/Trs130"/>
</dbReference>
<evidence type="ECO:0000259" key="7">
    <source>
        <dbReference type="Pfam" id="PF23036"/>
    </source>
</evidence>
<proteinExistence type="predicted"/>
<dbReference type="EMBL" id="GFPF01012541">
    <property type="protein sequence ID" value="MAA23687.1"/>
    <property type="molecule type" value="Transcribed_RNA"/>
</dbReference>
<feature type="compositionally biased region" description="Low complexity" evidence="4">
    <location>
        <begin position="1179"/>
        <end position="1192"/>
    </location>
</feature>
<name>A0A224Z1I9_9ACAR</name>
<feature type="domain" description="Trafficking protein particle complex subunit 11" evidence="5">
    <location>
        <begin position="392"/>
        <end position="572"/>
    </location>
</feature>
<evidence type="ECO:0000259" key="8">
    <source>
        <dbReference type="Pfam" id="PF23604"/>
    </source>
</evidence>
<keyword evidence="2" id="KW-0813">Transport</keyword>
<reference evidence="9" key="1">
    <citation type="journal article" date="2017" name="Parasit. Vectors">
        <title>Sialotranscriptomics of Rhipicephalus zambeziensis reveals intricate expression profiles of secretory proteins and suggests tight temporal transcriptional regulation during blood-feeding.</title>
        <authorList>
            <person name="de Castro M.H."/>
            <person name="de Klerk D."/>
            <person name="Pienaar R."/>
            <person name="Rees D.J.G."/>
            <person name="Mans B.J."/>
        </authorList>
    </citation>
    <scope>NUCLEOTIDE SEQUENCE</scope>
    <source>
        <tissue evidence="9">Salivary glands</tissue>
    </source>
</reference>
<evidence type="ECO:0000313" key="9">
    <source>
        <dbReference type="EMBL" id="MAA23687.1"/>
    </source>
</evidence>
<dbReference type="InterPro" id="IPR022233">
    <property type="entry name" value="TRAPPC10/Trs130_C"/>
</dbReference>
<dbReference type="Pfam" id="PF12584">
    <property type="entry name" value="TRAPPC10"/>
    <property type="match status" value="1"/>
</dbReference>
<sequence>MAVPRMNCKPIVTYAGDKQVFKALEPLLLEGLPLEPVEWTRSYGRGPKTVRVECRFVEYDAAQLSREKDGRLLDQAHLHVYCTDCNDLEAYRSRVRDEIIEWMSQLKEAGIYDWMLVAVEPTDARRANKAKLLSRATVFDRMRADFPSKTFDRCVQVSTDSSGSVGVAALLGRLRQLLLHATGRHLGRYEELIRMQRERRTAPQWSFLHFFFLQEELAFVLEALGLYDEALVQYDELDALFTQVVINSASGEMPEWLCQLAQLGCEAWGGLRLGVDPAHSPERQLLQRSKGSLLQLRNYLFSRQCALLRQQNRTSEMASRTLSFLHNTVHELAILEVTTPPGAVACWVFTSCLEVLSACEGDGPAEEVAPAANATPPPSRRGEKQQQPLQQQQQQQPQQQSTMVNGAAYSLHTVGLWSYAREKLKHLGDLCGLMPGRESTSEHLLMVIALLSGMQSSATELDSESPHSQLREALSSKESFLKHYLDLSEHTMIMFKHTGRVRSARLVGRDLAELYIQLGEPQKAVPFLVELVRSQADEGWHRLAAIGQRRLLDCYAQTGEWGRYLRAALALAACPALPLAERLQLFEEVQPCMQNLREMGDGPVALPMEGLVSLEADEASGSLPLPPPASTVPRWAEGSEVELSLTLTSQLPATLKGCTLTLHLHRLESPPSVPNTPTKQRGRWSWLASSGRPGGWSPRMAVLTPRSATSPSAGRGSSGHHGAGSVGLVCSNLPVVPPQAPCLTNPGGSGDAVEFQLQGVDLVPGTNHLTFHHKVSQVGYYVGRQLDLRWEQLSLAQLTLGGSFTSRAGKLSMARPPAFTVYYDSPKVALHFPQGELLAGVRQRLEVVLICGSIPLTAEHKLHLKVSKGLLIRPSHRQTDSKTEDASSDCPLPPSSPSSSLSPPFCDDCCVPVGEPGLAASCKEGRTFSLVLQAPLAPSTLPATHHVALAVEDPDGVAVPGSSQTVALHFLAPFACTHRLQTCDQRKYLQVNLQGLTSQPFTVGNATLLALDNEPVYLKPLHSSSQLLRVSPEQTACFLWELLNAEGQPLRLSFSVLYVHGTGEDRVENSFSHTFRIEDYQTLYTVRVRVEPQSGAEFCRADCACSLHVHISQLQTTAPSALMYELVPDATAWAVLGRTAGVLQLSPEQREQTVMLEVKPLQVGFLPVPTVRLSRYIPSSSSGGTPSKSLGSEGSSAQGTAKLEPFLPGQVYNWSRATQVHVLAPSTTSSEPPG</sequence>
<organism evidence="9">
    <name type="scientific">Rhipicephalus zambeziensis</name>
    <dbReference type="NCBI Taxonomy" id="60191"/>
    <lineage>
        <taxon>Eukaryota</taxon>
        <taxon>Metazoa</taxon>
        <taxon>Ecdysozoa</taxon>
        <taxon>Arthropoda</taxon>
        <taxon>Chelicerata</taxon>
        <taxon>Arachnida</taxon>
        <taxon>Acari</taxon>
        <taxon>Parasitiformes</taxon>
        <taxon>Ixodida</taxon>
        <taxon>Ixodoidea</taxon>
        <taxon>Ixodidae</taxon>
        <taxon>Rhipicephalinae</taxon>
        <taxon>Rhipicephalus</taxon>
        <taxon>Rhipicephalus</taxon>
    </lineage>
</organism>
<evidence type="ECO:0000256" key="4">
    <source>
        <dbReference type="SAM" id="MobiDB-lite"/>
    </source>
</evidence>
<feature type="domain" description="TRAPPC10/Trs130 C-terminal" evidence="6">
    <location>
        <begin position="1089"/>
        <end position="1223"/>
    </location>
</feature>
<dbReference type="Pfam" id="PF23604">
    <property type="entry name" value="Ig_TRAPPC10"/>
    <property type="match status" value="1"/>
</dbReference>
<keyword evidence="3" id="KW-0333">Golgi apparatus</keyword>
<dbReference type="GO" id="GO:0005829">
    <property type="term" value="C:cytosol"/>
    <property type="evidence" value="ECO:0007669"/>
    <property type="project" value="GOC"/>
</dbReference>
<evidence type="ECO:0000256" key="3">
    <source>
        <dbReference type="ARBA" id="ARBA00023034"/>
    </source>
</evidence>
<feature type="region of interest" description="Disordered" evidence="4">
    <location>
        <begin position="367"/>
        <end position="403"/>
    </location>
</feature>
<accession>A0A224Z1I9</accession>
<dbReference type="GO" id="GO:0006891">
    <property type="term" value="P:intra-Golgi vesicle-mediated transport"/>
    <property type="evidence" value="ECO:0007669"/>
    <property type="project" value="TreeGrafter"/>
</dbReference>
<dbReference type="AlphaFoldDB" id="A0A224Z1I9"/>
<evidence type="ECO:0000259" key="5">
    <source>
        <dbReference type="Pfam" id="PF11817"/>
    </source>
</evidence>
<dbReference type="InterPro" id="IPR021773">
    <property type="entry name" value="TPC11"/>
</dbReference>
<dbReference type="GO" id="GO:1990071">
    <property type="term" value="C:TRAPPII protein complex"/>
    <property type="evidence" value="ECO:0007669"/>
    <property type="project" value="InterPro"/>
</dbReference>
<dbReference type="Pfam" id="PF11817">
    <property type="entry name" value="Foie-gras_1"/>
    <property type="match status" value="1"/>
</dbReference>
<dbReference type="PANTHER" id="PTHR13251">
    <property type="entry name" value="EPILEPSY HOLOPROSENCEPHALY CANDIDATE 1/TMEM1"/>
    <property type="match status" value="1"/>
</dbReference>
<dbReference type="InterPro" id="IPR056917">
    <property type="entry name" value="Ig_TRAPPC10"/>
</dbReference>
<dbReference type="Pfam" id="PF23036">
    <property type="entry name" value="TRAPPC10_1st"/>
    <property type="match status" value="1"/>
</dbReference>
<feature type="region of interest" description="Disordered" evidence="4">
    <location>
        <begin position="669"/>
        <end position="690"/>
    </location>
</feature>
<feature type="region of interest" description="Disordered" evidence="4">
    <location>
        <begin position="873"/>
        <end position="903"/>
    </location>
</feature>